<dbReference type="Pfam" id="PF02470">
    <property type="entry name" value="MlaD"/>
    <property type="match status" value="1"/>
</dbReference>
<protein>
    <submittedName>
        <fullName evidence="2">MlaD family protein</fullName>
    </submittedName>
</protein>
<evidence type="ECO:0000313" key="2">
    <source>
        <dbReference type="EMBL" id="MEX8192299.1"/>
    </source>
</evidence>
<dbReference type="InterPro" id="IPR003399">
    <property type="entry name" value="Mce/MlaD"/>
</dbReference>
<proteinExistence type="predicted"/>
<organism evidence="2 3">
    <name type="scientific">Comamonas guangdongensis</name>
    <dbReference type="NCBI Taxonomy" id="510515"/>
    <lineage>
        <taxon>Bacteria</taxon>
        <taxon>Pseudomonadati</taxon>
        <taxon>Pseudomonadota</taxon>
        <taxon>Betaproteobacteria</taxon>
        <taxon>Burkholderiales</taxon>
        <taxon>Comamonadaceae</taxon>
        <taxon>Comamonas</taxon>
    </lineage>
</organism>
<gene>
    <name evidence="2" type="ORF">AB6724_05535</name>
</gene>
<evidence type="ECO:0000313" key="3">
    <source>
        <dbReference type="Proteomes" id="UP001561046"/>
    </source>
</evidence>
<evidence type="ECO:0000259" key="1">
    <source>
        <dbReference type="Pfam" id="PF02470"/>
    </source>
</evidence>
<feature type="domain" description="Mce/MlaD" evidence="1">
    <location>
        <begin position="45"/>
        <end position="112"/>
    </location>
</feature>
<dbReference type="PANTHER" id="PTHR36698">
    <property type="entry name" value="BLL5892 PROTEIN"/>
    <property type="match status" value="1"/>
</dbReference>
<dbReference type="RefSeq" id="WP_369337499.1">
    <property type="nucleotide sequence ID" value="NZ_JBFYGN010000004.1"/>
</dbReference>
<name>A0ABV3ZRT2_9BURK</name>
<dbReference type="Gene3D" id="1.10.287.950">
    <property type="entry name" value="Methyl-accepting chemotaxis protein"/>
    <property type="match status" value="1"/>
</dbReference>
<dbReference type="Proteomes" id="UP001561046">
    <property type="component" value="Unassembled WGS sequence"/>
</dbReference>
<dbReference type="EMBL" id="JBFYGN010000004">
    <property type="protein sequence ID" value="MEX8192299.1"/>
    <property type="molecule type" value="Genomic_DNA"/>
</dbReference>
<accession>A0ABV3ZRT2</accession>
<keyword evidence="3" id="KW-1185">Reference proteome</keyword>
<sequence>MENKSHAMAAGIFVLLVAALLAGLAVWLTRDNREYQLYEMSTKDGVSGLQPQATVRYKGVPVGKVVRIGFDPQAPGNVLIRIAVGEDTPITETTYAQLGYQGVTGLAHIQLDDSKEELEHPKPGSSGLPRLPMKSSPLNMLADQGPVLLERADEISRRLNALLDENNQKRVSEALDNIAAAADGVNKLAATMNKTAAGFPELTADARQTLHSLTRAGDAATGVATDLQQTVRRVNAPDGPLQQIAQGTQALTQAADSLGRNTLPRINGAADEVSRAVRRMGTAAGRFSDNPQAVIYGLGVGQPGPGEAGFAAPAAAK</sequence>
<comment type="caution">
    <text evidence="2">The sequence shown here is derived from an EMBL/GenBank/DDBJ whole genome shotgun (WGS) entry which is preliminary data.</text>
</comment>
<reference evidence="2 3" key="1">
    <citation type="journal article" date="2013" name="Int. J. Syst. Evol. Microbiol.">
        <title>Comamonas guangdongensis sp. nov., isolated from subterranean forest sediment, and emended description of the genus Comamonas.</title>
        <authorList>
            <person name="Zhang J."/>
            <person name="Wang Y."/>
            <person name="Zhou S."/>
            <person name="Wu C."/>
            <person name="He J."/>
            <person name="Li F."/>
        </authorList>
    </citation>
    <scope>NUCLEOTIDE SEQUENCE [LARGE SCALE GENOMIC DNA]</scope>
    <source>
        <strain evidence="2 3">CCTCC AB2011133</strain>
    </source>
</reference>
<dbReference type="PANTHER" id="PTHR36698:SF2">
    <property type="entry name" value="MCE_MLAD DOMAIN-CONTAINING PROTEIN"/>
    <property type="match status" value="1"/>
</dbReference>